<evidence type="ECO:0000256" key="1">
    <source>
        <dbReference type="ARBA" id="ARBA00010688"/>
    </source>
</evidence>
<feature type="domain" description="Carbohydrate kinase PfkB" evidence="4">
    <location>
        <begin position="5"/>
        <end position="172"/>
    </location>
</feature>
<keyword evidence="2 5" id="KW-0808">Transferase</keyword>
<proteinExistence type="inferred from homology"/>
<dbReference type="EC" id="2.7.1.15" evidence="5"/>
<dbReference type="InterPro" id="IPR029056">
    <property type="entry name" value="Ribokinase-like"/>
</dbReference>
<evidence type="ECO:0000313" key="5">
    <source>
        <dbReference type="EMBL" id="VAW30374.1"/>
    </source>
</evidence>
<accession>A0A3B0VEW3</accession>
<dbReference type="InterPro" id="IPR002173">
    <property type="entry name" value="Carboh/pur_kinase_PfkB_CS"/>
</dbReference>
<name>A0A3B0VEW3_9ZZZZ</name>
<dbReference type="PROSITE" id="PS00584">
    <property type="entry name" value="PFKB_KINASES_2"/>
    <property type="match status" value="1"/>
</dbReference>
<dbReference type="InterPro" id="IPR052700">
    <property type="entry name" value="Carb_kinase_PfkB-like"/>
</dbReference>
<dbReference type="PANTHER" id="PTHR43320:SF3">
    <property type="entry name" value="CARBOHYDRATE KINASE PFKB DOMAIN-CONTAINING PROTEIN"/>
    <property type="match status" value="1"/>
</dbReference>
<dbReference type="PANTHER" id="PTHR43320">
    <property type="entry name" value="SUGAR KINASE"/>
    <property type="match status" value="1"/>
</dbReference>
<organism evidence="5">
    <name type="scientific">hydrothermal vent metagenome</name>
    <dbReference type="NCBI Taxonomy" id="652676"/>
    <lineage>
        <taxon>unclassified sequences</taxon>
        <taxon>metagenomes</taxon>
        <taxon>ecological metagenomes</taxon>
    </lineage>
</organism>
<dbReference type="Pfam" id="PF00294">
    <property type="entry name" value="PfkB"/>
    <property type="match status" value="1"/>
</dbReference>
<protein>
    <submittedName>
        <fullName evidence="5">Ribokinase</fullName>
        <ecNumber evidence="5">2.7.1.15</ecNumber>
    </submittedName>
</protein>
<dbReference type="Gene3D" id="3.40.1190.20">
    <property type="match status" value="1"/>
</dbReference>
<dbReference type="SUPFAM" id="SSF53613">
    <property type="entry name" value="Ribokinase-like"/>
    <property type="match status" value="1"/>
</dbReference>
<sequence length="185" mass="20112">MLSKSNFEGYDILHVEGYLVQNHELLETILKLAKAAGLRVSLDLASYNVVEDNLDFLHDMVRNYVDIVFANEEEAKAFTGKEPEEALNDIAAITDIAIVKVGSKGSMVKQGETTTFVSPIKARSVDTTGAGDLYASGFLYGLANGLDFEKAGYIGSLLSGTVIEVVGAKFGEDKWQEILKKVKTL</sequence>
<dbReference type="InterPro" id="IPR011611">
    <property type="entry name" value="PfkB_dom"/>
</dbReference>
<evidence type="ECO:0000259" key="4">
    <source>
        <dbReference type="Pfam" id="PF00294"/>
    </source>
</evidence>
<comment type="similarity">
    <text evidence="1">Belongs to the carbohydrate kinase PfkB family.</text>
</comment>
<keyword evidence="3 5" id="KW-0418">Kinase</keyword>
<dbReference type="AlphaFoldDB" id="A0A3B0VEW3"/>
<evidence type="ECO:0000256" key="3">
    <source>
        <dbReference type="ARBA" id="ARBA00022777"/>
    </source>
</evidence>
<gene>
    <name evidence="5" type="ORF">MNBD_BACTEROID07-105</name>
</gene>
<dbReference type="GO" id="GO:0004747">
    <property type="term" value="F:ribokinase activity"/>
    <property type="evidence" value="ECO:0007669"/>
    <property type="project" value="UniProtKB-EC"/>
</dbReference>
<reference evidence="5" key="1">
    <citation type="submission" date="2018-06" db="EMBL/GenBank/DDBJ databases">
        <authorList>
            <person name="Zhirakovskaya E."/>
        </authorList>
    </citation>
    <scope>NUCLEOTIDE SEQUENCE</scope>
</reference>
<evidence type="ECO:0000256" key="2">
    <source>
        <dbReference type="ARBA" id="ARBA00022679"/>
    </source>
</evidence>
<dbReference type="EMBL" id="UOET01000505">
    <property type="protein sequence ID" value="VAW30374.1"/>
    <property type="molecule type" value="Genomic_DNA"/>
</dbReference>